<gene>
    <name evidence="1" type="ORF">RD2015_3291</name>
</gene>
<keyword evidence="2" id="KW-1185">Reference proteome</keyword>
<dbReference type="AlphaFoldDB" id="A0A0U3E3H7"/>
<proteinExistence type="predicted"/>
<evidence type="ECO:0000313" key="1">
    <source>
        <dbReference type="EMBL" id="ALV07749.1"/>
    </source>
</evidence>
<dbReference type="Pfam" id="PF22014">
    <property type="entry name" value="DUF6932"/>
    <property type="match status" value="1"/>
</dbReference>
<dbReference type="KEGG" id="rdp:RD2015_3291"/>
<accession>A0A0U3E3H7</accession>
<name>A0A0U3E3H7_9BURK</name>
<dbReference type="Proteomes" id="UP000060699">
    <property type="component" value="Chromosome"/>
</dbReference>
<dbReference type="InterPro" id="IPR053860">
    <property type="entry name" value="DUF6932"/>
</dbReference>
<dbReference type="EMBL" id="CP013729">
    <property type="protein sequence ID" value="ALV07749.1"/>
    <property type="molecule type" value="Genomic_DNA"/>
</dbReference>
<evidence type="ECO:0000313" key="2">
    <source>
        <dbReference type="Proteomes" id="UP000060699"/>
    </source>
</evidence>
<organism evidence="1 2">
    <name type="scientific">Roseateles depolymerans</name>
    <dbReference type="NCBI Taxonomy" id="76731"/>
    <lineage>
        <taxon>Bacteria</taxon>
        <taxon>Pseudomonadati</taxon>
        <taxon>Pseudomonadota</taxon>
        <taxon>Betaproteobacteria</taxon>
        <taxon>Burkholderiales</taxon>
        <taxon>Sphaerotilaceae</taxon>
        <taxon>Roseateles</taxon>
    </lineage>
</organism>
<reference evidence="1 2" key="1">
    <citation type="submission" date="2015-12" db="EMBL/GenBank/DDBJ databases">
        <title>Complete genome of Roseateles depolymerans KCTC 42856.</title>
        <authorList>
            <person name="Kim K.M."/>
        </authorList>
    </citation>
    <scope>NUCLEOTIDE SEQUENCE [LARGE SCALE GENOMIC DNA]</scope>
    <source>
        <strain evidence="1 2">KCTC 42856</strain>
    </source>
</reference>
<dbReference type="STRING" id="76731.RD2015_3291"/>
<protein>
    <submittedName>
        <fullName evidence="1">Uncharacterized protein</fullName>
    </submittedName>
</protein>
<sequence length="162" mass="18287">MMADFPRFRDAIERCGPQQSSPHPMTFSELRRLVEHDARRSELLIRLLALCRHMAGEMRVPCALIGGSFVQPHRAVPKDLDCALYYAMRDPARTGQDRLRAAWRIAADSGIDARFIPLDADPLVLIRMTAFMTSLYHAHRPGARPPTPEPGLLLVSFDEHDS</sequence>
<dbReference type="RefSeq" id="WP_058935811.1">
    <property type="nucleotide sequence ID" value="NZ_CP013729.1"/>
</dbReference>